<dbReference type="PANTHER" id="PTHR13748:SF62">
    <property type="entry name" value="COBW DOMAIN-CONTAINING PROTEIN"/>
    <property type="match status" value="1"/>
</dbReference>
<keyword evidence="1" id="KW-0547">Nucleotide-binding</keyword>
<evidence type="ECO:0000256" key="2">
    <source>
        <dbReference type="ARBA" id="ARBA00022801"/>
    </source>
</evidence>
<dbReference type="InterPro" id="IPR051316">
    <property type="entry name" value="Zinc-reg_GTPase_activator"/>
</dbReference>
<dbReference type="InterPro" id="IPR003495">
    <property type="entry name" value="CobW/HypB/UreG_nucleotide-bd"/>
</dbReference>
<dbReference type="InterPro" id="IPR036627">
    <property type="entry name" value="CobW-likC_sf"/>
</dbReference>
<evidence type="ECO:0000256" key="3">
    <source>
        <dbReference type="ARBA" id="ARBA00023186"/>
    </source>
</evidence>
<keyword evidence="9" id="KW-1185">Reference proteome</keyword>
<comment type="function">
    <text evidence="5">Zinc chaperone that directly transfers zinc cofactor to target proteins, thereby activating them. Zinc is transferred from the CXCC motif in the GTPase domain to the zinc binding site in target proteins in a process requiring GTP hydrolysis.</text>
</comment>
<dbReference type="SUPFAM" id="SSF52540">
    <property type="entry name" value="P-loop containing nucleoside triphosphate hydrolases"/>
    <property type="match status" value="1"/>
</dbReference>
<evidence type="ECO:0000313" key="9">
    <source>
        <dbReference type="Proteomes" id="UP000198889"/>
    </source>
</evidence>
<reference evidence="9" key="1">
    <citation type="submission" date="2016-10" db="EMBL/GenBank/DDBJ databases">
        <authorList>
            <person name="Varghese N."/>
            <person name="Submissions S."/>
        </authorList>
    </citation>
    <scope>NUCLEOTIDE SEQUENCE [LARGE SCALE GENOMIC DNA]</scope>
    <source>
        <strain evidence="9">CGMCC 1.1761</strain>
    </source>
</reference>
<accession>A0A1G4UBY4</accession>
<evidence type="ECO:0000256" key="6">
    <source>
        <dbReference type="ARBA" id="ARBA00049117"/>
    </source>
</evidence>
<evidence type="ECO:0000259" key="7">
    <source>
        <dbReference type="SMART" id="SM00833"/>
    </source>
</evidence>
<dbReference type="InterPro" id="IPR011629">
    <property type="entry name" value="CobW-like_C"/>
</dbReference>
<dbReference type="Pfam" id="PF02492">
    <property type="entry name" value="cobW"/>
    <property type="match status" value="1"/>
</dbReference>
<evidence type="ECO:0000256" key="5">
    <source>
        <dbReference type="ARBA" id="ARBA00045658"/>
    </source>
</evidence>
<evidence type="ECO:0000313" key="8">
    <source>
        <dbReference type="EMBL" id="SCW91094.1"/>
    </source>
</evidence>
<dbReference type="Pfam" id="PF07683">
    <property type="entry name" value="CobW_C"/>
    <property type="match status" value="1"/>
</dbReference>
<evidence type="ECO:0000256" key="1">
    <source>
        <dbReference type="ARBA" id="ARBA00022741"/>
    </source>
</evidence>
<dbReference type="InterPro" id="IPR027417">
    <property type="entry name" value="P-loop_NTPase"/>
</dbReference>
<dbReference type="GO" id="GO:0005737">
    <property type="term" value="C:cytoplasm"/>
    <property type="evidence" value="ECO:0007669"/>
    <property type="project" value="TreeGrafter"/>
</dbReference>
<dbReference type="RefSeq" id="WP_091442630.1">
    <property type="nucleotide sequence ID" value="NZ_FMTP01000006.1"/>
</dbReference>
<dbReference type="SMART" id="SM00833">
    <property type="entry name" value="CobW_C"/>
    <property type="match status" value="1"/>
</dbReference>
<dbReference type="GO" id="GO:0000166">
    <property type="term" value="F:nucleotide binding"/>
    <property type="evidence" value="ECO:0007669"/>
    <property type="project" value="UniProtKB-KW"/>
</dbReference>
<protein>
    <submittedName>
        <fullName evidence="8">GTPase, G3E family</fullName>
    </submittedName>
</protein>
<dbReference type="Gene3D" id="3.40.50.300">
    <property type="entry name" value="P-loop containing nucleotide triphosphate hydrolases"/>
    <property type="match status" value="1"/>
</dbReference>
<proteinExistence type="inferred from homology"/>
<evidence type="ECO:0000256" key="4">
    <source>
        <dbReference type="ARBA" id="ARBA00034320"/>
    </source>
</evidence>
<keyword evidence="2" id="KW-0378">Hydrolase</keyword>
<dbReference type="PANTHER" id="PTHR13748">
    <property type="entry name" value="COBW-RELATED"/>
    <property type="match status" value="1"/>
</dbReference>
<comment type="catalytic activity">
    <reaction evidence="6">
        <text>GTP + H2O = GDP + phosphate + H(+)</text>
        <dbReference type="Rhea" id="RHEA:19669"/>
        <dbReference type="ChEBI" id="CHEBI:15377"/>
        <dbReference type="ChEBI" id="CHEBI:15378"/>
        <dbReference type="ChEBI" id="CHEBI:37565"/>
        <dbReference type="ChEBI" id="CHEBI:43474"/>
        <dbReference type="ChEBI" id="CHEBI:58189"/>
    </reaction>
    <physiologicalReaction direction="left-to-right" evidence="6">
        <dbReference type="Rhea" id="RHEA:19670"/>
    </physiologicalReaction>
</comment>
<dbReference type="AlphaFoldDB" id="A0A1G4UBY4"/>
<feature type="domain" description="CobW C-terminal" evidence="7">
    <location>
        <begin position="255"/>
        <end position="350"/>
    </location>
</feature>
<dbReference type="CDD" id="cd03112">
    <property type="entry name" value="CobW-like"/>
    <property type="match status" value="1"/>
</dbReference>
<organism evidence="8 9">
    <name type="scientific">Ancylobacter rudongensis</name>
    <dbReference type="NCBI Taxonomy" id="177413"/>
    <lineage>
        <taxon>Bacteria</taxon>
        <taxon>Pseudomonadati</taxon>
        <taxon>Pseudomonadota</taxon>
        <taxon>Alphaproteobacteria</taxon>
        <taxon>Hyphomicrobiales</taxon>
        <taxon>Xanthobacteraceae</taxon>
        <taxon>Ancylobacter</taxon>
    </lineage>
</organism>
<dbReference type="STRING" id="177413.SAMN05660859_3698"/>
<gene>
    <name evidence="8" type="ORF">SAMN05660859_3698</name>
</gene>
<dbReference type="Proteomes" id="UP000198889">
    <property type="component" value="Unassembled WGS sequence"/>
</dbReference>
<keyword evidence="3" id="KW-0143">Chaperone</keyword>
<dbReference type="SUPFAM" id="SSF90002">
    <property type="entry name" value="Hypothetical protein YjiA, C-terminal domain"/>
    <property type="match status" value="1"/>
</dbReference>
<dbReference type="GO" id="GO:0016787">
    <property type="term" value="F:hydrolase activity"/>
    <property type="evidence" value="ECO:0007669"/>
    <property type="project" value="UniProtKB-KW"/>
</dbReference>
<dbReference type="EMBL" id="FMTP01000006">
    <property type="protein sequence ID" value="SCW91094.1"/>
    <property type="molecule type" value="Genomic_DNA"/>
</dbReference>
<name>A0A1G4UBY4_9HYPH</name>
<dbReference type="Gene3D" id="3.30.1220.10">
    <property type="entry name" value="CobW-like, C-terminal domain"/>
    <property type="match status" value="1"/>
</dbReference>
<comment type="similarity">
    <text evidence="4">Belongs to the SIMIBI class G3E GTPase family. ZNG1 subfamily.</text>
</comment>
<sequence length="375" mass="40682">MSEATRLPPEPLPVTLLTGFLGAGKTTLLNTLLQQPDMADTAVLINEFGEIGLDHLLVQHFDDATVLLASGCLCCTIRGDLAEGLEQLLRRMDNGAIPPFRRVVIETTGLADPAPILHVLMMHPYLLMRFRLDGVVTVVDAVNGLGTLDAHPESVRQAAISDRIVLTKTDLVDTPARIADLAALRQRLARLAPGAPVLEAAKGEATPAALLGAGLYDPATKIPDVSRWLADEAVSAAEETSRAHAHDENRHDERIRAFTVATDAPVSAAAIDMFLELVRGTHGPKLLRLKGIVKLAEDPEHPLVLHGVQHVLHPPSQLPAWPDDDRRTRLVMIVRDVEPAVIRRLFDAFMGLPAIGQPDRVAMTDNPLAPHTLRR</sequence>